<proteinExistence type="predicted"/>
<dbReference type="HOGENOM" id="CLU_1365371_0_0_6"/>
<sequence length="200" mass="22925">MPRQFTFTRENAEVRKALSPEQLAAVRQWQNERLDYQFEFHTQHMAGWPCYLREPDGPNRNLPKVNLKEYIGQLLQGSSVRTQANVNDFEAVIAANIDAFKAMAELFYEGEEVATSTEPTWHVEFACNRDKKAKTVFIRLPSRAKALGAAFWDNMKSRAEKPNCPLHRNAKCLDDTAVQLEPAEARKVTKYYNDNSEIVG</sequence>
<evidence type="ECO:0000313" key="1">
    <source>
        <dbReference type="EMBL" id="ABD83142.1"/>
    </source>
</evidence>
<gene>
    <name evidence="1" type="ordered locus">Sde_3887</name>
</gene>
<evidence type="ECO:0000313" key="2">
    <source>
        <dbReference type="Proteomes" id="UP000001947"/>
    </source>
</evidence>
<reference evidence="1 2" key="1">
    <citation type="journal article" date="2008" name="PLoS Genet.">
        <title>Complete genome sequence of the complex carbohydrate-degrading marine bacterium, Saccharophagus degradans strain 2-40 T.</title>
        <authorList>
            <person name="Weiner R.M."/>
            <person name="Taylor L.E.II."/>
            <person name="Henrissat B."/>
            <person name="Hauser L."/>
            <person name="Land M."/>
            <person name="Coutinho P.M."/>
            <person name="Rancurel C."/>
            <person name="Saunders E.H."/>
            <person name="Longmire A.G."/>
            <person name="Zhang H."/>
            <person name="Bayer E.A."/>
            <person name="Gilbert H.J."/>
            <person name="Larimer F."/>
            <person name="Zhulin I.B."/>
            <person name="Ekborg N.A."/>
            <person name="Lamed R."/>
            <person name="Richardson P.M."/>
            <person name="Borovok I."/>
            <person name="Hutcheson S."/>
        </authorList>
    </citation>
    <scope>NUCLEOTIDE SEQUENCE [LARGE SCALE GENOMIC DNA]</scope>
    <source>
        <strain evidence="2">2-40 / ATCC 43961 / DSM 17024</strain>
    </source>
</reference>
<accession>Q21DT7</accession>
<organism evidence="1 2">
    <name type="scientific">Saccharophagus degradans (strain 2-40 / ATCC 43961 / DSM 17024)</name>
    <dbReference type="NCBI Taxonomy" id="203122"/>
    <lineage>
        <taxon>Bacteria</taxon>
        <taxon>Pseudomonadati</taxon>
        <taxon>Pseudomonadota</taxon>
        <taxon>Gammaproteobacteria</taxon>
        <taxon>Cellvibrionales</taxon>
        <taxon>Cellvibrionaceae</taxon>
        <taxon>Saccharophagus</taxon>
    </lineage>
</organism>
<dbReference type="EMBL" id="CP000282">
    <property type="protein sequence ID" value="ABD83142.1"/>
    <property type="molecule type" value="Genomic_DNA"/>
</dbReference>
<dbReference type="GeneID" id="98615484"/>
<dbReference type="KEGG" id="sde:Sde_3887"/>
<dbReference type="RefSeq" id="WP_011470357.1">
    <property type="nucleotide sequence ID" value="NC_007912.1"/>
</dbReference>
<protein>
    <submittedName>
        <fullName evidence="1">Uncharacterized protein</fullName>
    </submittedName>
</protein>
<keyword evidence="2" id="KW-1185">Reference proteome</keyword>
<dbReference type="AlphaFoldDB" id="Q21DT7"/>
<dbReference type="Proteomes" id="UP000001947">
    <property type="component" value="Chromosome"/>
</dbReference>
<name>Q21DT7_SACD2</name>